<organism evidence="1 2">
    <name type="scientific">Brassica campestris</name>
    <name type="common">Field mustard</name>
    <dbReference type="NCBI Taxonomy" id="3711"/>
    <lineage>
        <taxon>Eukaryota</taxon>
        <taxon>Viridiplantae</taxon>
        <taxon>Streptophyta</taxon>
        <taxon>Embryophyta</taxon>
        <taxon>Tracheophyta</taxon>
        <taxon>Spermatophyta</taxon>
        <taxon>Magnoliopsida</taxon>
        <taxon>eudicotyledons</taxon>
        <taxon>Gunneridae</taxon>
        <taxon>Pentapetalae</taxon>
        <taxon>rosids</taxon>
        <taxon>malvids</taxon>
        <taxon>Brassicales</taxon>
        <taxon>Brassicaceae</taxon>
        <taxon>Brassiceae</taxon>
        <taxon>Brassica</taxon>
    </lineage>
</organism>
<evidence type="ECO:0000313" key="2">
    <source>
        <dbReference type="Proteomes" id="UP000694005"/>
    </source>
</evidence>
<dbReference type="AlphaFoldDB" id="A0A8D9LN90"/>
<gene>
    <name evidence="1" type="ORF">BRAPAZ1V2_A03P19100.2</name>
</gene>
<proteinExistence type="predicted"/>
<reference evidence="1 2" key="1">
    <citation type="submission" date="2021-07" db="EMBL/GenBank/DDBJ databases">
        <authorList>
            <consortium name="Genoscope - CEA"/>
            <person name="William W."/>
        </authorList>
    </citation>
    <scope>NUCLEOTIDE SEQUENCE [LARGE SCALE GENOMIC DNA]</scope>
</reference>
<feature type="non-terminal residue" evidence="1">
    <location>
        <position position="38"/>
    </location>
</feature>
<name>A0A8D9LN90_BRACM</name>
<protein>
    <submittedName>
        <fullName evidence="1">Uncharacterized protein</fullName>
    </submittedName>
</protein>
<dbReference type="Gramene" id="A03p19100.2_BraZ1">
    <property type="protein sequence ID" value="A03p19100.2_BraZ1.CDS"/>
    <property type="gene ID" value="A03g19100.2_BraZ1"/>
</dbReference>
<evidence type="ECO:0000313" key="1">
    <source>
        <dbReference type="EMBL" id="CAG7880567.1"/>
    </source>
</evidence>
<sequence length="38" mass="4666">NLVIIHNRLAYFVHFHQIYIYPSPPEKLACLIRFRRPE</sequence>
<accession>A0A8D9LN90</accession>
<dbReference type="Proteomes" id="UP000694005">
    <property type="component" value="Chromosome A03"/>
</dbReference>
<dbReference type="EMBL" id="LS974619">
    <property type="protein sequence ID" value="CAG7880567.1"/>
    <property type="molecule type" value="Genomic_DNA"/>
</dbReference>